<reference evidence="7" key="3">
    <citation type="submission" date="2021-05" db="UniProtKB">
        <authorList>
            <consortium name="EnsemblPlants"/>
        </authorList>
    </citation>
    <scope>IDENTIFICATION</scope>
    <source>
        <strain evidence="7">cv. B73</strain>
    </source>
</reference>
<keyword evidence="4 5" id="KW-0030">Aminoacyl-tRNA synthetase</keyword>
<evidence type="ECO:0000256" key="2">
    <source>
        <dbReference type="ARBA" id="ARBA00022741"/>
    </source>
</evidence>
<dbReference type="GO" id="GO:0005524">
    <property type="term" value="F:ATP binding"/>
    <property type="evidence" value="ECO:0007669"/>
    <property type="project" value="UniProtKB-KW"/>
</dbReference>
<evidence type="ECO:0000256" key="3">
    <source>
        <dbReference type="ARBA" id="ARBA00022840"/>
    </source>
</evidence>
<proteinExistence type="inferred from homology"/>
<reference evidence="7" key="2">
    <citation type="submission" date="2019-07" db="EMBL/GenBank/DDBJ databases">
        <authorList>
            <person name="Seetharam A."/>
            <person name="Woodhouse M."/>
            <person name="Cannon E."/>
        </authorList>
    </citation>
    <scope>NUCLEOTIDE SEQUENCE [LARGE SCALE GENOMIC DNA]</scope>
    <source>
        <strain evidence="7">cv. B73</strain>
    </source>
</reference>
<dbReference type="GO" id="GO:0004812">
    <property type="term" value="F:aminoacyl-tRNA ligase activity"/>
    <property type="evidence" value="ECO:0007669"/>
    <property type="project" value="UniProtKB-KW"/>
</dbReference>
<evidence type="ECO:0000256" key="4">
    <source>
        <dbReference type="ARBA" id="ARBA00023146"/>
    </source>
</evidence>
<evidence type="ECO:0000313" key="8">
    <source>
        <dbReference type="Proteomes" id="UP000007305"/>
    </source>
</evidence>
<evidence type="ECO:0000259" key="6">
    <source>
        <dbReference type="Pfam" id="PF00749"/>
    </source>
</evidence>
<evidence type="ECO:0000313" key="7">
    <source>
        <dbReference type="EnsemblPlants" id="Zm00001eb428990_P001"/>
    </source>
</evidence>
<comment type="similarity">
    <text evidence="5">Belongs to the class-I aminoacyl-tRNA synthetase family.</text>
</comment>
<keyword evidence="5" id="KW-0648">Protein biosynthesis</keyword>
<dbReference type="Gene3D" id="3.90.800.10">
    <property type="entry name" value="Glutamyl-tRNA Synthetase, Domain 3"/>
    <property type="match status" value="1"/>
</dbReference>
<keyword evidence="1 5" id="KW-0436">Ligase</keyword>
<dbReference type="Pfam" id="PF00749">
    <property type="entry name" value="tRNA-synt_1c"/>
    <property type="match status" value="1"/>
</dbReference>
<dbReference type="InterPro" id="IPR020058">
    <property type="entry name" value="Glu/Gln-tRNA-synth_Ib_cat-dom"/>
</dbReference>
<keyword evidence="2 5" id="KW-0547">Nucleotide-binding</keyword>
<dbReference type="EnsemblPlants" id="Zm00001eb428990_T001">
    <property type="protein sequence ID" value="Zm00001eb428990_P001"/>
    <property type="gene ID" value="Zm00001eb428990"/>
</dbReference>
<dbReference type="Gene3D" id="3.40.50.620">
    <property type="entry name" value="HUPs"/>
    <property type="match status" value="1"/>
</dbReference>
<protein>
    <recommendedName>
        <fullName evidence="6">Glutamyl/glutaminyl-tRNA synthetase class Ib catalytic domain-containing protein</fullName>
    </recommendedName>
</protein>
<dbReference type="PANTHER" id="PTHR43311">
    <property type="entry name" value="GLUTAMATE--TRNA LIGASE"/>
    <property type="match status" value="1"/>
</dbReference>
<dbReference type="InterPro" id="IPR014729">
    <property type="entry name" value="Rossmann-like_a/b/a_fold"/>
</dbReference>
<evidence type="ECO:0000256" key="1">
    <source>
        <dbReference type="ARBA" id="ARBA00022598"/>
    </source>
</evidence>
<dbReference type="GO" id="GO:0043039">
    <property type="term" value="P:tRNA aminoacylation"/>
    <property type="evidence" value="ECO:0007669"/>
    <property type="project" value="InterPro"/>
</dbReference>
<sequence length="199" mass="22083">MQYMLSLLPHAEKDIKVEPKQNKGNALNELIQLPFLRADSFIKVSWNLDTLGDFVIMRSNGQPVYNFCVTVDDATMQISHVIRAEEHLPNTLRQALIYKASTIHSGARFCRRAARLPSPSFLPSTTLLPSTARSGSPRISPARHLASRPLAYYGMGVPRIPPAADPSNPVSSDSNPRSYRHCLINDDNGDGHDICSILY</sequence>
<keyword evidence="8" id="KW-1185">Reference proteome</keyword>
<dbReference type="AlphaFoldDB" id="A0A804RHA5"/>
<keyword evidence="3 5" id="KW-0067">ATP-binding</keyword>
<name>A0A804RHA5_MAIZE</name>
<dbReference type="Gramene" id="Zm00001eb428990_T001">
    <property type="protein sequence ID" value="Zm00001eb428990_P001"/>
    <property type="gene ID" value="Zm00001eb428990"/>
</dbReference>
<evidence type="ECO:0000256" key="5">
    <source>
        <dbReference type="RuleBase" id="RU363037"/>
    </source>
</evidence>
<reference evidence="8" key="1">
    <citation type="journal article" date="2009" name="Science">
        <title>The B73 maize genome: complexity, diversity, and dynamics.</title>
        <authorList>
            <person name="Schnable P.S."/>
            <person name="Ware D."/>
            <person name="Fulton R.S."/>
            <person name="Stein J.C."/>
            <person name="Wei F."/>
            <person name="Pasternak S."/>
            <person name="Liang C."/>
            <person name="Zhang J."/>
            <person name="Fulton L."/>
            <person name="Graves T.A."/>
            <person name="Minx P."/>
            <person name="Reily A.D."/>
            <person name="Courtney L."/>
            <person name="Kruchowski S.S."/>
            <person name="Tomlinson C."/>
            <person name="Strong C."/>
            <person name="Delehaunty K."/>
            <person name="Fronick C."/>
            <person name="Courtney B."/>
            <person name="Rock S.M."/>
            <person name="Belter E."/>
            <person name="Du F."/>
            <person name="Kim K."/>
            <person name="Abbott R.M."/>
            <person name="Cotton M."/>
            <person name="Levy A."/>
            <person name="Marchetto P."/>
            <person name="Ochoa K."/>
            <person name="Jackson S.M."/>
            <person name="Gillam B."/>
            <person name="Chen W."/>
            <person name="Yan L."/>
            <person name="Higginbotham J."/>
            <person name="Cardenas M."/>
            <person name="Waligorski J."/>
            <person name="Applebaum E."/>
            <person name="Phelps L."/>
            <person name="Falcone J."/>
            <person name="Kanchi K."/>
            <person name="Thane T."/>
            <person name="Scimone A."/>
            <person name="Thane N."/>
            <person name="Henke J."/>
            <person name="Wang T."/>
            <person name="Ruppert J."/>
            <person name="Shah N."/>
            <person name="Rotter K."/>
            <person name="Hodges J."/>
            <person name="Ingenthron E."/>
            <person name="Cordes M."/>
            <person name="Kohlberg S."/>
            <person name="Sgro J."/>
            <person name="Delgado B."/>
            <person name="Mead K."/>
            <person name="Chinwalla A."/>
            <person name="Leonard S."/>
            <person name="Crouse K."/>
            <person name="Collura K."/>
            <person name="Kudrna D."/>
            <person name="Currie J."/>
            <person name="He R."/>
            <person name="Angelova A."/>
            <person name="Rajasekar S."/>
            <person name="Mueller T."/>
            <person name="Lomeli R."/>
            <person name="Scara G."/>
            <person name="Ko A."/>
            <person name="Delaney K."/>
            <person name="Wissotski M."/>
            <person name="Lopez G."/>
            <person name="Campos D."/>
            <person name="Braidotti M."/>
            <person name="Ashley E."/>
            <person name="Golser W."/>
            <person name="Kim H."/>
            <person name="Lee S."/>
            <person name="Lin J."/>
            <person name="Dujmic Z."/>
            <person name="Kim W."/>
            <person name="Talag J."/>
            <person name="Zuccolo A."/>
            <person name="Fan C."/>
            <person name="Sebastian A."/>
            <person name="Kramer M."/>
            <person name="Spiegel L."/>
            <person name="Nascimento L."/>
            <person name="Zutavern T."/>
            <person name="Miller B."/>
            <person name="Ambroise C."/>
            <person name="Muller S."/>
            <person name="Spooner W."/>
            <person name="Narechania A."/>
            <person name="Ren L."/>
            <person name="Wei S."/>
            <person name="Kumari S."/>
            <person name="Faga B."/>
            <person name="Levy M.J."/>
            <person name="McMahan L."/>
            <person name="Van Buren P."/>
            <person name="Vaughn M.W."/>
            <person name="Ying K."/>
            <person name="Yeh C.-T."/>
            <person name="Emrich S.J."/>
            <person name="Jia Y."/>
            <person name="Kalyanaraman A."/>
            <person name="Hsia A.-P."/>
            <person name="Barbazuk W.B."/>
            <person name="Baucom R.S."/>
            <person name="Brutnell T.P."/>
            <person name="Carpita N.C."/>
            <person name="Chaparro C."/>
            <person name="Chia J.-M."/>
            <person name="Deragon J.-M."/>
            <person name="Estill J.C."/>
            <person name="Fu Y."/>
            <person name="Jeddeloh J.A."/>
            <person name="Han Y."/>
            <person name="Lee H."/>
            <person name="Li P."/>
            <person name="Lisch D.R."/>
            <person name="Liu S."/>
            <person name="Liu Z."/>
            <person name="Nagel D.H."/>
            <person name="McCann M.C."/>
            <person name="SanMiguel P."/>
            <person name="Myers A.M."/>
            <person name="Nettleton D."/>
            <person name="Nguyen J."/>
            <person name="Penning B.W."/>
            <person name="Ponnala L."/>
            <person name="Schneider K.L."/>
            <person name="Schwartz D.C."/>
            <person name="Sharma A."/>
            <person name="Soderlund C."/>
            <person name="Springer N.M."/>
            <person name="Sun Q."/>
            <person name="Wang H."/>
            <person name="Waterman M."/>
            <person name="Westerman R."/>
            <person name="Wolfgruber T.K."/>
            <person name="Yang L."/>
            <person name="Yu Y."/>
            <person name="Zhang L."/>
            <person name="Zhou S."/>
            <person name="Zhu Q."/>
            <person name="Bennetzen J.L."/>
            <person name="Dawe R.K."/>
            <person name="Jiang J."/>
            <person name="Jiang N."/>
            <person name="Presting G.G."/>
            <person name="Wessler S.R."/>
            <person name="Aluru S."/>
            <person name="Martienssen R.A."/>
            <person name="Clifton S.W."/>
            <person name="McCombie W.R."/>
            <person name="Wing R.A."/>
            <person name="Wilson R.K."/>
        </authorList>
    </citation>
    <scope>NUCLEOTIDE SEQUENCE [LARGE SCALE GENOMIC DNA]</scope>
    <source>
        <strain evidence="8">cv. B73</strain>
    </source>
</reference>
<dbReference type="PANTHER" id="PTHR43311:SF2">
    <property type="entry name" value="GLUTAMATE--TRNA LIGASE, MITOCHONDRIAL-RELATED"/>
    <property type="match status" value="1"/>
</dbReference>
<dbReference type="Proteomes" id="UP000007305">
    <property type="component" value="Chromosome 10"/>
</dbReference>
<dbReference type="SUPFAM" id="SSF52374">
    <property type="entry name" value="Nucleotidylyl transferase"/>
    <property type="match status" value="1"/>
</dbReference>
<organism evidence="7 8">
    <name type="scientific">Zea mays</name>
    <name type="common">Maize</name>
    <dbReference type="NCBI Taxonomy" id="4577"/>
    <lineage>
        <taxon>Eukaryota</taxon>
        <taxon>Viridiplantae</taxon>
        <taxon>Streptophyta</taxon>
        <taxon>Embryophyta</taxon>
        <taxon>Tracheophyta</taxon>
        <taxon>Spermatophyta</taxon>
        <taxon>Magnoliopsida</taxon>
        <taxon>Liliopsida</taxon>
        <taxon>Poales</taxon>
        <taxon>Poaceae</taxon>
        <taxon>PACMAD clade</taxon>
        <taxon>Panicoideae</taxon>
        <taxon>Andropogonodae</taxon>
        <taxon>Andropogoneae</taxon>
        <taxon>Tripsacinae</taxon>
        <taxon>Zea</taxon>
    </lineage>
</organism>
<dbReference type="GO" id="GO:0006412">
    <property type="term" value="P:translation"/>
    <property type="evidence" value="ECO:0007669"/>
    <property type="project" value="UniProtKB-KW"/>
</dbReference>
<dbReference type="InParanoid" id="A0A804RHA5"/>
<feature type="domain" description="Glutamyl/glutaminyl-tRNA synthetase class Ib catalytic" evidence="6">
    <location>
        <begin position="44"/>
        <end position="104"/>
    </location>
</feature>
<dbReference type="InterPro" id="IPR049940">
    <property type="entry name" value="GluQ/Sye"/>
</dbReference>
<accession>A0A804RHA5</accession>